<accession>A0A380LLH3</accession>
<keyword evidence="1" id="KW-0812">Transmembrane</keyword>
<dbReference type="PANTHER" id="PTHR41260">
    <property type="entry name" value="PROTEIN ECSC"/>
    <property type="match status" value="1"/>
</dbReference>
<dbReference type="EMBL" id="UHFX01000003">
    <property type="protein sequence ID" value="SUO04181.1"/>
    <property type="molecule type" value="Genomic_DNA"/>
</dbReference>
<dbReference type="PANTHER" id="PTHR41260:SF1">
    <property type="entry name" value="PROTEIN ECSC"/>
    <property type="match status" value="1"/>
</dbReference>
<organism evidence="2 3">
    <name type="scientific">Faecalicoccus pleomorphus</name>
    <dbReference type="NCBI Taxonomy" id="1323"/>
    <lineage>
        <taxon>Bacteria</taxon>
        <taxon>Bacillati</taxon>
        <taxon>Bacillota</taxon>
        <taxon>Erysipelotrichia</taxon>
        <taxon>Erysipelotrichales</taxon>
        <taxon>Erysipelotrichaceae</taxon>
        <taxon>Faecalicoccus</taxon>
    </lineage>
</organism>
<evidence type="ECO:0000313" key="2">
    <source>
        <dbReference type="EMBL" id="SUO04181.1"/>
    </source>
</evidence>
<gene>
    <name evidence="2" type="ORF">NCTC11087_01082</name>
</gene>
<dbReference type="RefSeq" id="WP_022790569.1">
    <property type="nucleotide sequence ID" value="NZ_UHFX01000003.1"/>
</dbReference>
<keyword evidence="3" id="KW-1185">Reference proteome</keyword>
<evidence type="ECO:0000313" key="3">
    <source>
        <dbReference type="Proteomes" id="UP000255523"/>
    </source>
</evidence>
<name>A0A380LLH3_9FIRM</name>
<reference evidence="2 3" key="1">
    <citation type="submission" date="2018-06" db="EMBL/GenBank/DDBJ databases">
        <authorList>
            <consortium name="Pathogen Informatics"/>
            <person name="Doyle S."/>
        </authorList>
    </citation>
    <scope>NUCLEOTIDE SEQUENCE [LARGE SCALE GENOMIC DNA]</scope>
    <source>
        <strain evidence="2 3">NCTC11087</strain>
    </source>
</reference>
<dbReference type="OrthoDB" id="1852051at2"/>
<dbReference type="Proteomes" id="UP000255523">
    <property type="component" value="Unassembled WGS sequence"/>
</dbReference>
<keyword evidence="1" id="KW-1133">Transmembrane helix</keyword>
<feature type="transmembrane region" description="Helical" evidence="1">
    <location>
        <begin position="94"/>
        <end position="123"/>
    </location>
</feature>
<sequence>MWKQKLRIYKIERKERRYLHKYAKKKEPWIEQKFAQKVPKKLQSTLQSAFIKAFDLIFSKGVSWIEKTYDKDTFQQTTWKRNHKNTKRIAKHHILGAGISGVGLGLLGIGLPDIFLYTALLFRNLYQIALQNGFSYETSQEKIFILLLLQGTFCSGDELFNVYHKLNHRQHLKLEEEIKCTASMMSHTLLALKFVQGIPLVGSATGVYDALYMRRLSEYTQIQYEKRKFYHNVEQKQH</sequence>
<dbReference type="Pfam" id="PF12787">
    <property type="entry name" value="EcsC"/>
    <property type="match status" value="1"/>
</dbReference>
<dbReference type="AlphaFoldDB" id="A0A380LLH3"/>
<proteinExistence type="predicted"/>
<dbReference type="InterPro" id="IPR024787">
    <property type="entry name" value="EcsC"/>
</dbReference>
<keyword evidence="1" id="KW-0472">Membrane</keyword>
<protein>
    <submittedName>
        <fullName evidence="2">EcsC protein family</fullName>
    </submittedName>
</protein>
<dbReference type="GeneID" id="77462049"/>
<evidence type="ECO:0000256" key="1">
    <source>
        <dbReference type="SAM" id="Phobius"/>
    </source>
</evidence>